<dbReference type="EMBL" id="CP046401">
    <property type="protein sequence ID" value="QGY46596.1"/>
    <property type="molecule type" value="Genomic_DNA"/>
</dbReference>
<name>A0A6I6JU83_9BACT</name>
<keyword evidence="2" id="KW-1185">Reference proteome</keyword>
<accession>A0A6I6JU83</accession>
<proteinExistence type="predicted"/>
<dbReference type="KEGG" id="mcos:GM418_23930"/>
<organism evidence="1 2">
    <name type="scientific">Maribellus comscasis</name>
    <dbReference type="NCBI Taxonomy" id="2681766"/>
    <lineage>
        <taxon>Bacteria</taxon>
        <taxon>Pseudomonadati</taxon>
        <taxon>Bacteroidota</taxon>
        <taxon>Bacteroidia</taxon>
        <taxon>Marinilabiliales</taxon>
        <taxon>Prolixibacteraceae</taxon>
        <taxon>Maribellus</taxon>
    </lineage>
</organism>
<sequence length="178" mass="20013">MDIVLVLFSGLSYAQEEIDYAPKMLMRALKAENINYSELQVADSSDFGVQNGKFFSLNNTNSEINFVYIGRVNSCRAGGCSIDAEQESGGFEFFDYFILFNRNLSIQQIKVFNYQATKGHEITARSWLKQFIGYKGESELLLGKHIDGISGATVSAHSLTADVEYKTGLLRKIHRKLE</sequence>
<gene>
    <name evidence="1" type="ORF">GM418_23930</name>
</gene>
<dbReference type="AlphaFoldDB" id="A0A6I6JU83"/>
<evidence type="ECO:0000313" key="2">
    <source>
        <dbReference type="Proteomes" id="UP000428260"/>
    </source>
</evidence>
<reference evidence="1 2" key="1">
    <citation type="submission" date="2019-11" db="EMBL/GenBank/DDBJ databases">
        <authorList>
            <person name="Zheng R.K."/>
            <person name="Sun C.M."/>
        </authorList>
    </citation>
    <scope>NUCLEOTIDE SEQUENCE [LARGE SCALE GENOMIC DNA]</scope>
    <source>
        <strain evidence="1 2">WC007</strain>
    </source>
</reference>
<protein>
    <submittedName>
        <fullName evidence="1">FMN-binding protein</fullName>
    </submittedName>
</protein>
<evidence type="ECO:0000313" key="1">
    <source>
        <dbReference type="EMBL" id="QGY46596.1"/>
    </source>
</evidence>
<dbReference type="Proteomes" id="UP000428260">
    <property type="component" value="Chromosome"/>
</dbReference>